<evidence type="ECO:0000313" key="6">
    <source>
        <dbReference type="EMBL" id="CDP01393.1"/>
    </source>
</evidence>
<dbReference type="PRINTS" id="PR00080">
    <property type="entry name" value="SDRFAMILY"/>
</dbReference>
<keyword evidence="7" id="KW-1185">Reference proteome</keyword>
<evidence type="ECO:0000256" key="4">
    <source>
        <dbReference type="RuleBase" id="RU000363"/>
    </source>
</evidence>
<dbReference type="PANTHER" id="PTHR43490">
    <property type="entry name" value="(+)-NEOMENTHOL DEHYDROGENASE"/>
    <property type="match status" value="1"/>
</dbReference>
<dbReference type="STRING" id="49390.A0A068U1A5"/>
<dbReference type="GO" id="GO:0016616">
    <property type="term" value="F:oxidoreductase activity, acting on the CH-OH group of donors, NAD or NADP as acceptor"/>
    <property type="evidence" value="ECO:0007669"/>
    <property type="project" value="InterPro"/>
</dbReference>
<dbReference type="OMA" id="HPGYVIS"/>
<dbReference type="Pfam" id="PF00106">
    <property type="entry name" value="adh_short"/>
    <property type="match status" value="1"/>
</dbReference>
<dbReference type="EMBL" id="HG739091">
    <property type="protein sequence ID" value="CDP01393.1"/>
    <property type="molecule type" value="Genomic_DNA"/>
</dbReference>
<dbReference type="Gramene" id="CDP01393">
    <property type="protein sequence ID" value="CDP01393"/>
    <property type="gene ID" value="GSCOC_T00036423001"/>
</dbReference>
<dbReference type="InterPro" id="IPR002347">
    <property type="entry name" value="SDR_fam"/>
</dbReference>
<dbReference type="OrthoDB" id="1933717at2759"/>
<dbReference type="InterPro" id="IPR045313">
    <property type="entry name" value="CBR1-like"/>
</dbReference>
<evidence type="ECO:0000256" key="3">
    <source>
        <dbReference type="ARBA" id="ARBA00023002"/>
    </source>
</evidence>
<comment type="similarity">
    <text evidence="1 4">Belongs to the short-chain dehydrogenases/reductases (SDR) family.</text>
</comment>
<dbReference type="PANTHER" id="PTHR43490:SF98">
    <property type="entry name" value="OS02G0640600 PROTEIN"/>
    <property type="match status" value="1"/>
</dbReference>
<dbReference type="AlphaFoldDB" id="A0A068U1A5"/>
<organism evidence="6 7">
    <name type="scientific">Coffea canephora</name>
    <name type="common">Robusta coffee</name>
    <dbReference type="NCBI Taxonomy" id="49390"/>
    <lineage>
        <taxon>Eukaryota</taxon>
        <taxon>Viridiplantae</taxon>
        <taxon>Streptophyta</taxon>
        <taxon>Embryophyta</taxon>
        <taxon>Tracheophyta</taxon>
        <taxon>Spermatophyta</taxon>
        <taxon>Magnoliopsida</taxon>
        <taxon>eudicotyledons</taxon>
        <taxon>Gunneridae</taxon>
        <taxon>Pentapetalae</taxon>
        <taxon>asterids</taxon>
        <taxon>lamiids</taxon>
        <taxon>Gentianales</taxon>
        <taxon>Rubiaceae</taxon>
        <taxon>Ixoroideae</taxon>
        <taxon>Gardenieae complex</taxon>
        <taxon>Bertiereae - Coffeeae clade</taxon>
        <taxon>Coffeeae</taxon>
        <taxon>Coffea</taxon>
    </lineage>
</organism>
<protein>
    <recommendedName>
        <fullName evidence="5">Short-chain dehydrogenase/reductase</fullName>
        <ecNumber evidence="5">1.1.1.-</ecNumber>
    </recommendedName>
</protein>
<keyword evidence="2 5" id="KW-0521">NADP</keyword>
<evidence type="ECO:0000256" key="2">
    <source>
        <dbReference type="ARBA" id="ARBA00022857"/>
    </source>
</evidence>
<dbReference type="GO" id="GO:0016020">
    <property type="term" value="C:membrane"/>
    <property type="evidence" value="ECO:0007669"/>
    <property type="project" value="TreeGrafter"/>
</dbReference>
<dbReference type="Proteomes" id="UP000295252">
    <property type="component" value="Chromosome IX"/>
</dbReference>
<dbReference type="PhylomeDB" id="A0A068U1A5"/>
<dbReference type="InterPro" id="IPR036291">
    <property type="entry name" value="NAD(P)-bd_dom_sf"/>
</dbReference>
<dbReference type="SUPFAM" id="SSF51735">
    <property type="entry name" value="NAD(P)-binding Rossmann-fold domains"/>
    <property type="match status" value="1"/>
</dbReference>
<evidence type="ECO:0000313" key="7">
    <source>
        <dbReference type="Proteomes" id="UP000295252"/>
    </source>
</evidence>
<name>A0A068U1A5_COFCA</name>
<gene>
    <name evidence="6" type="ORF">GSCOC_T00036423001</name>
</gene>
<dbReference type="EC" id="1.1.1.-" evidence="5"/>
<proteinExistence type="inferred from homology"/>
<evidence type="ECO:0000256" key="5">
    <source>
        <dbReference type="RuleBase" id="RU369024"/>
    </source>
</evidence>
<accession>A0A068U1A5</accession>
<dbReference type="InParanoid" id="A0A068U1A5"/>
<reference evidence="7" key="1">
    <citation type="journal article" date="2014" name="Science">
        <title>The coffee genome provides insight into the convergent evolution of caffeine biosynthesis.</title>
        <authorList>
            <person name="Denoeud F."/>
            <person name="Carretero-Paulet L."/>
            <person name="Dereeper A."/>
            <person name="Droc G."/>
            <person name="Guyot R."/>
            <person name="Pietrella M."/>
            <person name="Zheng C."/>
            <person name="Alberti A."/>
            <person name="Anthony F."/>
            <person name="Aprea G."/>
            <person name="Aury J.M."/>
            <person name="Bento P."/>
            <person name="Bernard M."/>
            <person name="Bocs S."/>
            <person name="Campa C."/>
            <person name="Cenci A."/>
            <person name="Combes M.C."/>
            <person name="Crouzillat D."/>
            <person name="Da Silva C."/>
            <person name="Daddiego L."/>
            <person name="De Bellis F."/>
            <person name="Dussert S."/>
            <person name="Garsmeur O."/>
            <person name="Gayraud T."/>
            <person name="Guignon V."/>
            <person name="Jahn K."/>
            <person name="Jamilloux V."/>
            <person name="Joet T."/>
            <person name="Labadie K."/>
            <person name="Lan T."/>
            <person name="Leclercq J."/>
            <person name="Lepelley M."/>
            <person name="Leroy T."/>
            <person name="Li L.T."/>
            <person name="Librado P."/>
            <person name="Lopez L."/>
            <person name="Munoz A."/>
            <person name="Noel B."/>
            <person name="Pallavicini A."/>
            <person name="Perrotta G."/>
            <person name="Poncet V."/>
            <person name="Pot D."/>
            <person name="Priyono X."/>
            <person name="Rigoreau M."/>
            <person name="Rouard M."/>
            <person name="Rozas J."/>
            <person name="Tranchant-Dubreuil C."/>
            <person name="VanBuren R."/>
            <person name="Zhang Q."/>
            <person name="Andrade A.C."/>
            <person name="Argout X."/>
            <person name="Bertrand B."/>
            <person name="de Kochko A."/>
            <person name="Graziosi G."/>
            <person name="Henry R.J."/>
            <person name="Jayarama X."/>
            <person name="Ming R."/>
            <person name="Nagai C."/>
            <person name="Rounsley S."/>
            <person name="Sankoff D."/>
            <person name="Giuliano G."/>
            <person name="Albert V.A."/>
            <person name="Wincker P."/>
            <person name="Lashermes P."/>
        </authorList>
    </citation>
    <scope>NUCLEOTIDE SEQUENCE [LARGE SCALE GENOMIC DNA]</scope>
    <source>
        <strain evidence="7">cv. DH200-94</strain>
    </source>
</reference>
<dbReference type="Gene3D" id="3.40.50.720">
    <property type="entry name" value="NAD(P)-binding Rossmann-like Domain"/>
    <property type="match status" value="1"/>
</dbReference>
<evidence type="ECO:0000256" key="1">
    <source>
        <dbReference type="ARBA" id="ARBA00006484"/>
    </source>
</evidence>
<keyword evidence="3 5" id="KW-0560">Oxidoreductase</keyword>
<sequence length="304" mass="33072">MAFIFCNRYLLQCDHGVILCRYAVVTGANKGIGLGICKQLASHGITVVLTARDESRGLDALHQLKETGGLSGYLLFHKLDVTDSSSVDSLAEFIKTQFGRLDILVNNAGIAGAIEDVDALRAALVSGGLTDFKAFCTETYDLSVACLETNYYGPKRMVEAFLPLLQSPRIVNVSSILGKLQFTPNAWAKGILSDADNLTEERVDEVLNEYLKVFKAGTHDAQGWPMAYTISKASLNAYTRILAKKWPSVKVNCVCPGHVKTDLGHDFGALTVEEGAESPVRLALLPDDGPSGLFFSRKEAIFYE</sequence>
<dbReference type="PRINTS" id="PR00081">
    <property type="entry name" value="GDHRDH"/>
</dbReference>
<dbReference type="Pfam" id="PF13561">
    <property type="entry name" value="adh_short_C2"/>
    <property type="match status" value="1"/>
</dbReference>
<dbReference type="CDD" id="cd05324">
    <property type="entry name" value="carb_red_PTCR-like_SDR_c"/>
    <property type="match status" value="1"/>
</dbReference>